<evidence type="ECO:0000259" key="4">
    <source>
        <dbReference type="PROSITE" id="PS01124"/>
    </source>
</evidence>
<gene>
    <name evidence="5" type="ORF">FXN65_22790</name>
</gene>
<dbReference type="Gene3D" id="1.10.10.60">
    <property type="entry name" value="Homeodomain-like"/>
    <property type="match status" value="1"/>
</dbReference>
<dbReference type="AlphaFoldDB" id="A0A5J6QPV7"/>
<accession>A0A5J6QPV7</accession>
<evidence type="ECO:0000313" key="6">
    <source>
        <dbReference type="Proteomes" id="UP000327179"/>
    </source>
</evidence>
<dbReference type="Proteomes" id="UP000327179">
    <property type="component" value="Chromosome"/>
</dbReference>
<evidence type="ECO:0000313" key="5">
    <source>
        <dbReference type="EMBL" id="QEY64758.1"/>
    </source>
</evidence>
<feature type="domain" description="HTH araC/xylS-type" evidence="4">
    <location>
        <begin position="121"/>
        <end position="218"/>
    </location>
</feature>
<dbReference type="Pfam" id="PF12833">
    <property type="entry name" value="HTH_18"/>
    <property type="match status" value="1"/>
</dbReference>
<dbReference type="SMART" id="SM00342">
    <property type="entry name" value="HTH_ARAC"/>
    <property type="match status" value="1"/>
</dbReference>
<organism evidence="5 6">
    <name type="scientific">Metapseudomonas lalkuanensis</name>
    <dbReference type="NCBI Taxonomy" id="2604832"/>
    <lineage>
        <taxon>Bacteria</taxon>
        <taxon>Pseudomonadati</taxon>
        <taxon>Pseudomonadota</taxon>
        <taxon>Gammaproteobacteria</taxon>
        <taxon>Pseudomonadales</taxon>
        <taxon>Pseudomonadaceae</taxon>
        <taxon>Metapseudomonas</taxon>
    </lineage>
</organism>
<evidence type="ECO:0000256" key="2">
    <source>
        <dbReference type="ARBA" id="ARBA00023125"/>
    </source>
</evidence>
<keyword evidence="1" id="KW-0805">Transcription regulation</keyword>
<dbReference type="RefSeq" id="WP_151136678.1">
    <property type="nucleotide sequence ID" value="NZ_CP043311.1"/>
</dbReference>
<dbReference type="PANTHER" id="PTHR46796">
    <property type="entry name" value="HTH-TYPE TRANSCRIPTIONAL ACTIVATOR RHAS-RELATED"/>
    <property type="match status" value="1"/>
</dbReference>
<dbReference type="GO" id="GO:0003700">
    <property type="term" value="F:DNA-binding transcription factor activity"/>
    <property type="evidence" value="ECO:0007669"/>
    <property type="project" value="InterPro"/>
</dbReference>
<keyword evidence="3" id="KW-0804">Transcription</keyword>
<keyword evidence="2" id="KW-0238">DNA-binding</keyword>
<evidence type="ECO:0000256" key="1">
    <source>
        <dbReference type="ARBA" id="ARBA00023015"/>
    </source>
</evidence>
<proteinExistence type="predicted"/>
<evidence type="ECO:0000256" key="3">
    <source>
        <dbReference type="ARBA" id="ARBA00023163"/>
    </source>
</evidence>
<dbReference type="EMBL" id="CP043311">
    <property type="protein sequence ID" value="QEY64758.1"/>
    <property type="molecule type" value="Genomic_DNA"/>
</dbReference>
<dbReference type="PROSITE" id="PS01124">
    <property type="entry name" value="HTH_ARAC_FAMILY_2"/>
    <property type="match status" value="1"/>
</dbReference>
<dbReference type="GO" id="GO:0043565">
    <property type="term" value="F:sequence-specific DNA binding"/>
    <property type="evidence" value="ECO:0007669"/>
    <property type="project" value="InterPro"/>
</dbReference>
<sequence length="225" mass="24527">MIESPWQGALWMARDFCLLDGVAGSARNHAHYAHQALLAKAAPLRLTLEGEPCGGRFLLVESMRAHAIEDPCQDMVAVYAEPLAFSPATLRQLLKDAPADLEALTALLLAAPRQRLDPRIANALATVDALLEEKVSAVALAQRACLSLSQLERLFSDQVGLSVRRLVLWRRLRLALSLALEGETLTRAALDAGFADAAHFSRTMRATFGIRADRNLAQLKLQLIG</sequence>
<dbReference type="KEGG" id="plal:FXN65_22790"/>
<protein>
    <submittedName>
        <fullName evidence="5">Helix-turn-helix transcriptional regulator</fullName>
    </submittedName>
</protein>
<dbReference type="InterPro" id="IPR018060">
    <property type="entry name" value="HTH_AraC"/>
</dbReference>
<keyword evidence="6" id="KW-1185">Reference proteome</keyword>
<reference evidence="5 6" key="1">
    <citation type="submission" date="2019-08" db="EMBL/GenBank/DDBJ databases">
        <title>Whole-genome Sequencing of e-waste polymer degrading bacterium Pseudomonas sp. strain PE08.</title>
        <authorList>
            <person name="Kirdat K."/>
            <person name="Debbarma P."/>
            <person name="Narawade N."/>
            <person name="Suyal D."/>
            <person name="Thorat V."/>
            <person name="Shouche Y."/>
            <person name="Goel R."/>
            <person name="Yadav A."/>
        </authorList>
    </citation>
    <scope>NUCLEOTIDE SEQUENCE [LARGE SCALE GENOMIC DNA]</scope>
    <source>
        <strain evidence="5 6">PE08</strain>
    </source>
</reference>
<dbReference type="InterPro" id="IPR050204">
    <property type="entry name" value="AraC_XylS_family_regulators"/>
</dbReference>
<name>A0A5J6QPV7_9GAMM</name>